<feature type="repeat" description="ANK" evidence="2">
    <location>
        <begin position="1745"/>
        <end position="1777"/>
    </location>
</feature>
<feature type="repeat" description="ANK" evidence="2">
    <location>
        <begin position="966"/>
        <end position="987"/>
    </location>
</feature>
<keyword evidence="1" id="KW-0677">Repeat</keyword>
<protein>
    <submittedName>
        <fullName evidence="4">Ankyrin repeat protein</fullName>
    </submittedName>
</protein>
<proteinExistence type="predicted"/>
<dbReference type="Pfam" id="PF24883">
    <property type="entry name" value="NPHP3_N"/>
    <property type="match status" value="1"/>
</dbReference>
<dbReference type="InterPro" id="IPR036770">
    <property type="entry name" value="Ankyrin_rpt-contain_sf"/>
</dbReference>
<dbReference type="InterPro" id="IPR056884">
    <property type="entry name" value="NPHP3-like_N"/>
</dbReference>
<dbReference type="PROSITE" id="PS50297">
    <property type="entry name" value="ANK_REP_REGION"/>
    <property type="match status" value="5"/>
</dbReference>
<dbReference type="STRING" id="1213859.L2FVH8"/>
<reference evidence="4" key="1">
    <citation type="submission" date="2012-08" db="EMBL/GenBank/DDBJ databases">
        <title>Genome analysis of Colletotrichum orbiculare and Colletotrichum fructicola.</title>
        <authorList>
            <person name="Gan P.H.P."/>
            <person name="Ikeda K."/>
            <person name="Irieda H."/>
            <person name="Narusaka M."/>
            <person name="O'Connell R.J."/>
            <person name="Narusaka Y."/>
            <person name="Takano Y."/>
            <person name="Kubo Y."/>
            <person name="Shirasu K."/>
        </authorList>
    </citation>
    <scope>NUCLEOTIDE SEQUENCE</scope>
    <source>
        <strain evidence="4">Nara gc5</strain>
    </source>
</reference>
<feature type="domain" description="Nephrocystin 3-like N-terminal" evidence="3">
    <location>
        <begin position="206"/>
        <end position="369"/>
    </location>
</feature>
<evidence type="ECO:0000256" key="1">
    <source>
        <dbReference type="ARBA" id="ARBA00022737"/>
    </source>
</evidence>
<dbReference type="SMART" id="SM00248">
    <property type="entry name" value="ANK"/>
    <property type="match status" value="16"/>
</dbReference>
<feature type="repeat" description="ANK" evidence="2">
    <location>
        <begin position="1445"/>
        <end position="1477"/>
    </location>
</feature>
<feature type="repeat" description="ANK" evidence="2">
    <location>
        <begin position="1675"/>
        <end position="1707"/>
    </location>
</feature>
<dbReference type="PANTHER" id="PTHR10039">
    <property type="entry name" value="AMELOGENIN"/>
    <property type="match status" value="1"/>
</dbReference>
<evidence type="ECO:0000313" key="4">
    <source>
        <dbReference type="EMBL" id="ELA30160.1"/>
    </source>
</evidence>
<feature type="repeat" description="ANK" evidence="2">
    <location>
        <begin position="1708"/>
        <end position="1744"/>
    </location>
</feature>
<feature type="repeat" description="ANK" evidence="2">
    <location>
        <begin position="683"/>
        <end position="715"/>
    </location>
</feature>
<dbReference type="InterPro" id="IPR002110">
    <property type="entry name" value="Ankyrin_rpt"/>
</dbReference>
<organism evidence="4">
    <name type="scientific">Colletotrichum fructicola (strain Nara gc5)</name>
    <name type="common">Anthracnose fungus</name>
    <name type="synonym">Colletotrichum gloeosporioides (strain Nara gc5)</name>
    <dbReference type="NCBI Taxonomy" id="1213859"/>
    <lineage>
        <taxon>Eukaryota</taxon>
        <taxon>Fungi</taxon>
        <taxon>Dikarya</taxon>
        <taxon>Ascomycota</taxon>
        <taxon>Pezizomycotina</taxon>
        <taxon>Sordariomycetes</taxon>
        <taxon>Hypocreomycetidae</taxon>
        <taxon>Glomerellales</taxon>
        <taxon>Glomerellaceae</taxon>
        <taxon>Colletotrichum</taxon>
        <taxon>Colletotrichum gloeosporioides species complex</taxon>
    </lineage>
</organism>
<dbReference type="PANTHER" id="PTHR10039:SF15">
    <property type="entry name" value="NACHT DOMAIN-CONTAINING PROTEIN"/>
    <property type="match status" value="1"/>
</dbReference>
<dbReference type="Gene3D" id="1.25.40.20">
    <property type="entry name" value="Ankyrin repeat-containing domain"/>
    <property type="match status" value="4"/>
</dbReference>
<dbReference type="Pfam" id="PF13637">
    <property type="entry name" value="Ank_4"/>
    <property type="match status" value="2"/>
</dbReference>
<dbReference type="EMBL" id="KB020814">
    <property type="protein sequence ID" value="ELA30160.1"/>
    <property type="molecule type" value="Genomic_DNA"/>
</dbReference>
<sequence>MADPLSISASIAGLVTLADTVFLRLTKYIKSVHSADKEIKDLCKEVNLLGGAVNMLARLARGHELEDEPFNRDFRMYHIEACALILNDISQKTKKYDGNSKSKLLKLKWPYESSITKGLLADLSRHKDNINLALTANSMDALLRCLAKEEDRAKATATIRADVRKTREIFVRIQEDKKRTEVLRFFLHYNPQPNYEMSVKLRHPRTGMWLDRLPAFQTWLSSGASRIWLSGIPGAGKTVLAGFIIGQALARSSDTVASGFFFCDYKNEKTQTPANVLGALAHQLARQNEQAYVILEEYHKELNPKNGLPRSLDSDDLVRVIVTMAQKFKKVYLVVDGLDECQDSTEDVVRALCVISESSEAISMALLSRNEDNIRDHLQDPNRCFENIQIAAHTEDITEYVTSEIQQRIDNKKLYLQDLSLKGEIVDSLVDGAKGMFRWVACQLDHLGYCMSDEQCREALRSLPPDLPETYLRILRRVPRAHQMHVQLILNCIAFAKPRLTIAQLREMLSVPSKGSLLKSSGLIHEDAITRYCSSLVRRANDRDHLEFAHFSVQEYLLSNDLMLSEFEMFSISKRRFNRLLALRSLEYVQLDNFDHSPTSTPEEVSYMEKRDFQYPFYEYAARNWLCYAREEWDDPKLLAAAARLFDLRKSSMFTSWAVTLVLYLRRHCMKDQMAIIAEIIDKRFTPIHLAATMALPEVVSILLRHGTRFQIERHIGSPFNYAVDCLYGAARHLSGYIRELRHISFMPPYIGNKASDYHFTLPTIKVLFEYYDSVPKGLMGLGLRTWMLTDNFSVLELLVVHDAALLESHLEDFSFHARELVRVGTSSWDAQRMRSLCGFCEALSAVIENSALHFELCRQAWELALQLAENTEHLQNIRIDPRVSEDEKSLDSLALSACLNLHIDNLSWVVNDKRLSPSSIQSNNGNGLLHNLVLAQRSKKDMHLVVRALDVLLKAGCSLSTKNDDGHTPLSLALDRGDTPLVKTLLARVEIEQGAWQSKVPILLSVAQLGSEEVLDKLLDLGFEILTTAYETNTPLHCLSLKSNLAMVKRFEDLLPGSRSLRIQQKLPWESYLFATSFECRPDVLDFLIQPFLVDSECFEAAKIWEHYVTNSSYYVDDSVVQNFVKVGILRHYETVQSRSGLLSFASIFSASLQEGKSFKLPFTDSTMCLLVESSGHWETFKESHSAIDLLKLCASLSYRKTFLQLLKRGVGVHRRHGGASVLEHVFTLPAVEDEAVSMCQQVLEFSDPALLNQTNPTSSLGLIHTGNERDKSRHRCNIIKLTIEYGADPNLRTNHIGLRLPGLVYHLERNDLESACVLLEHGADPTLPCLAGWTALHMAAWRDATSFLSKLQVPKTPAISIDWERGCQHSHGSEVFHGVTPLHLTAAVSVDFLGSLLEKVPSIRLEIRTDGLTALHYAALWGCIDSLDLLVSRGANVNARTADGRLALHIAAEVGNLGLVERLLDLNSETTSRSDGMTPFLLAHQNNHLAIIDRLQAHSAGPTVTMSVSEGARYSALAKAISGAIRAGNLSSCQRLLVQQPSVDIDMPDGGSGGCTPLGLAARLGSLPIVKWLLENGANANCHSADGRSAIQEMIKNVSLNPVIQTMLDKYLVDGGCVLSESTGLIYLAVDASNTEGLSMLLSHLRENENEYCQRVSTARPTVIERAVNQKVEGSTPLHQAIKRNNQAAVRLLIDNGADIEATDSLNRTPLLLATEHAANIDALSIVRMLIQAGSNIACRDDEGAGPLSRACASLNLDLILYLIELDVDINTVDQTGLNALHFLLLEPDGVDRNSLLPSMFLRLTQMLIDPYQPEKFSWSALQLSMQRRSMTTFLLNGEFHTWKFAPMPWSTTPRCRAFPEVACLTSGFRLYRRKMSFERFRELLNTEPADAWSPLCRAAAIGNTEVMKNLLSMGSVIDHEGCPEGSALMIASRAGLLDSVIFLTRHGASISFQGRKQYWSAVDASARSMRILRWLLVDRFTDQFKLTNAPKQSDISTEKFKKWSGITKAEMVIVGPWERRASESSPNYWSRLEQMRQDFHGKVVPLRQGAKTRRQSKLVPAEPVRIAAGGYNSTDENR</sequence>
<keyword evidence="2" id="KW-0040">ANK repeat</keyword>
<dbReference type="SUPFAM" id="SSF48403">
    <property type="entry name" value="Ankyrin repeat"/>
    <property type="match status" value="3"/>
</dbReference>
<dbReference type="Pfam" id="PF12796">
    <property type="entry name" value="Ank_2"/>
    <property type="match status" value="2"/>
</dbReference>
<accession>L2FVH8</accession>
<name>L2FVH8_COLFN</name>
<feature type="repeat" description="ANK" evidence="2">
    <location>
        <begin position="1555"/>
        <end position="1587"/>
    </location>
</feature>
<dbReference type="HOGENOM" id="CLU_001550_0_0_1"/>
<dbReference type="PROSITE" id="PS50088">
    <property type="entry name" value="ANK_REPEAT"/>
    <property type="match status" value="8"/>
</dbReference>
<dbReference type="SUPFAM" id="SSF52540">
    <property type="entry name" value="P-loop containing nucleoside triphosphate hydrolases"/>
    <property type="match status" value="1"/>
</dbReference>
<feature type="repeat" description="ANK" evidence="2">
    <location>
        <begin position="1412"/>
        <end position="1444"/>
    </location>
</feature>
<dbReference type="InterPro" id="IPR027417">
    <property type="entry name" value="P-loop_NTPase"/>
</dbReference>
<gene>
    <name evidence="4" type="ORF">CGGC5_1027</name>
</gene>
<evidence type="ECO:0000256" key="2">
    <source>
        <dbReference type="PROSITE-ProRule" id="PRU00023"/>
    </source>
</evidence>
<dbReference type="Gene3D" id="3.40.50.300">
    <property type="entry name" value="P-loop containing nucleotide triphosphate hydrolases"/>
    <property type="match status" value="1"/>
</dbReference>
<evidence type="ECO:0000259" key="3">
    <source>
        <dbReference type="Pfam" id="PF24883"/>
    </source>
</evidence>